<keyword evidence="3" id="KW-1185">Reference proteome</keyword>
<dbReference type="OrthoDB" id="6400990at2"/>
<evidence type="ECO:0000313" key="3">
    <source>
        <dbReference type="Proteomes" id="UP000182063"/>
    </source>
</evidence>
<dbReference type="PROSITE" id="PS51257">
    <property type="entry name" value="PROKAR_LIPOPROTEIN"/>
    <property type="match status" value="1"/>
</dbReference>
<evidence type="ECO:0000256" key="1">
    <source>
        <dbReference type="SAM" id="SignalP"/>
    </source>
</evidence>
<dbReference type="Proteomes" id="UP000182063">
    <property type="component" value="Chromosome"/>
</dbReference>
<dbReference type="KEGG" id="sphj:BSL82_11385"/>
<protein>
    <recommendedName>
        <fullName evidence="4">Lipoprotein</fullName>
    </recommendedName>
</protein>
<dbReference type="InterPro" id="IPR045500">
    <property type="entry name" value="DUF6491"/>
</dbReference>
<gene>
    <name evidence="2" type="ORF">BSL82_11385</name>
</gene>
<evidence type="ECO:0008006" key="4">
    <source>
        <dbReference type="Google" id="ProtNLM"/>
    </source>
</evidence>
<dbReference type="AlphaFoldDB" id="A0A1L3ZW18"/>
<name>A0A1L3ZW18_9SPHN</name>
<dbReference type="Pfam" id="PF20101">
    <property type="entry name" value="DUF6491"/>
    <property type="match status" value="1"/>
</dbReference>
<evidence type="ECO:0000313" key="2">
    <source>
        <dbReference type="EMBL" id="API59846.1"/>
    </source>
</evidence>
<feature type="chain" id="PRO_5013358211" description="Lipoprotein" evidence="1">
    <location>
        <begin position="20"/>
        <end position="126"/>
    </location>
</feature>
<keyword evidence="1" id="KW-0732">Signal</keyword>
<reference evidence="3" key="1">
    <citation type="submission" date="2016-11" db="EMBL/GenBank/DDBJ databases">
        <title>Complete Genome Sequence of alachlor-degrading Sphingomonas sp. strain JJ-A5.</title>
        <authorList>
            <person name="Lee H."/>
            <person name="Ka J.-O."/>
        </authorList>
    </citation>
    <scope>NUCLEOTIDE SEQUENCE [LARGE SCALE GENOMIC DNA]</scope>
    <source>
        <strain evidence="3">JJ-A5</strain>
    </source>
</reference>
<accession>A0A1L3ZW18</accession>
<dbReference type="RefSeq" id="WP_072597636.1">
    <property type="nucleotide sequence ID" value="NZ_CP018221.1"/>
</dbReference>
<feature type="signal peptide" evidence="1">
    <location>
        <begin position="1"/>
        <end position="19"/>
    </location>
</feature>
<dbReference type="EMBL" id="CP018221">
    <property type="protein sequence ID" value="API59846.1"/>
    <property type="molecule type" value="Genomic_DNA"/>
</dbReference>
<organism evidence="2 3">
    <name type="scientific">Tardibacter chloracetimidivorans</name>
    <dbReference type="NCBI Taxonomy" id="1921510"/>
    <lineage>
        <taxon>Bacteria</taxon>
        <taxon>Pseudomonadati</taxon>
        <taxon>Pseudomonadota</taxon>
        <taxon>Alphaproteobacteria</taxon>
        <taxon>Sphingomonadales</taxon>
        <taxon>Sphingomonadaceae</taxon>
        <taxon>Tardibacter</taxon>
    </lineage>
</organism>
<sequence length="126" mass="13386">MIKSALHCLLAGICAASLAGCAGEGPTTAGAETGKDCFFPSQVNGFSRADNERVLIHTGVNDRYLFETFGYCPDLDFTEQLALEPVGVGTICRGLDVNLIVPSVTGPRKCPIRMIRKLSPAEVKAL</sequence>
<proteinExistence type="predicted"/>